<evidence type="ECO:0000256" key="2">
    <source>
        <dbReference type="ARBA" id="ARBA00004531"/>
    </source>
</evidence>
<evidence type="ECO:0000313" key="16">
    <source>
        <dbReference type="Proteomes" id="UP000557268"/>
    </source>
</evidence>
<dbReference type="Proteomes" id="UP000557268">
    <property type="component" value="Unassembled WGS sequence"/>
</dbReference>
<organism evidence="15 16">
    <name type="scientific">Hylia prasina</name>
    <name type="common">green hylia</name>
    <dbReference type="NCBI Taxonomy" id="208073"/>
    <lineage>
        <taxon>Eukaryota</taxon>
        <taxon>Metazoa</taxon>
        <taxon>Chordata</taxon>
        <taxon>Craniata</taxon>
        <taxon>Vertebrata</taxon>
        <taxon>Euteleostomi</taxon>
        <taxon>Archelosauria</taxon>
        <taxon>Archosauria</taxon>
        <taxon>Dinosauria</taxon>
        <taxon>Saurischia</taxon>
        <taxon>Theropoda</taxon>
        <taxon>Coelurosauria</taxon>
        <taxon>Aves</taxon>
        <taxon>Neognathae</taxon>
        <taxon>Neoaves</taxon>
        <taxon>Telluraves</taxon>
        <taxon>Australaves</taxon>
        <taxon>Passeriformes</taxon>
        <taxon>Sylvioidea</taxon>
        <taxon>Sylviidae</taxon>
        <taxon>Acrocephalinae</taxon>
        <taxon>Hylia</taxon>
    </lineage>
</organism>
<dbReference type="EMBL" id="VYXD01003405">
    <property type="protein sequence ID" value="NWU35407.1"/>
    <property type="molecule type" value="Genomic_DNA"/>
</dbReference>
<accession>A0A7K5W2B5</accession>
<feature type="transmembrane region" description="Helical" evidence="14">
    <location>
        <begin position="259"/>
        <end position="285"/>
    </location>
</feature>
<name>A0A7K5W2B5_9SYLV</name>
<evidence type="ECO:0000256" key="3">
    <source>
        <dbReference type="ARBA" id="ARBA00004563"/>
    </source>
</evidence>
<keyword evidence="16" id="KW-1185">Reference proteome</keyword>
<evidence type="ECO:0000256" key="8">
    <source>
        <dbReference type="ARBA" id="ARBA00022989"/>
    </source>
</evidence>
<proteinExistence type="predicted"/>
<dbReference type="SUPFAM" id="SSF58069">
    <property type="entry name" value="Virus ectodomain"/>
    <property type="match status" value="1"/>
</dbReference>
<keyword evidence="4" id="KW-1032">Host cell membrane</keyword>
<keyword evidence="9 14" id="KW-0472">Membrane</keyword>
<evidence type="ECO:0000256" key="4">
    <source>
        <dbReference type="ARBA" id="ARBA00022511"/>
    </source>
</evidence>
<feature type="non-terminal residue" evidence="15">
    <location>
        <position position="307"/>
    </location>
</feature>
<dbReference type="Gene3D" id="1.10.287.210">
    <property type="match status" value="1"/>
</dbReference>
<dbReference type="CDD" id="cd09851">
    <property type="entry name" value="HTLV-1-like_HR1-HR2"/>
    <property type="match status" value="1"/>
</dbReference>
<evidence type="ECO:0000256" key="6">
    <source>
        <dbReference type="ARBA" id="ARBA00022692"/>
    </source>
</evidence>
<gene>
    <name evidence="15" type="primary">Env1_1</name>
    <name evidence="15" type="ORF">HYLPRA_R00961</name>
</gene>
<dbReference type="PANTHER" id="PTHR10424">
    <property type="entry name" value="VIRAL ENVELOPE PROTEIN"/>
    <property type="match status" value="1"/>
</dbReference>
<evidence type="ECO:0000256" key="10">
    <source>
        <dbReference type="ARBA" id="ARBA00023139"/>
    </source>
</evidence>
<evidence type="ECO:0000256" key="1">
    <source>
        <dbReference type="ARBA" id="ARBA00004402"/>
    </source>
</evidence>
<evidence type="ECO:0000256" key="12">
    <source>
        <dbReference type="ARBA" id="ARBA00023180"/>
    </source>
</evidence>
<keyword evidence="7" id="KW-1043">Host membrane</keyword>
<evidence type="ECO:0000256" key="14">
    <source>
        <dbReference type="SAM" id="Phobius"/>
    </source>
</evidence>
<evidence type="ECO:0000313" key="15">
    <source>
        <dbReference type="EMBL" id="NWU35407.1"/>
    </source>
</evidence>
<dbReference type="InterPro" id="IPR018154">
    <property type="entry name" value="TLV/ENV_coat_polyprotein"/>
</dbReference>
<feature type="non-terminal residue" evidence="15">
    <location>
        <position position="1"/>
    </location>
</feature>
<protein>
    <submittedName>
        <fullName evidence="15">ENV1 protein</fullName>
    </submittedName>
</protein>
<evidence type="ECO:0000256" key="5">
    <source>
        <dbReference type="ARBA" id="ARBA00022581"/>
    </source>
</evidence>
<keyword evidence="6 14" id="KW-0812">Transmembrane</keyword>
<dbReference type="PANTHER" id="PTHR10424:SF81">
    <property type="entry name" value="ERVV2 PROTEIN"/>
    <property type="match status" value="1"/>
</dbReference>
<comment type="caution">
    <text evidence="15">The sequence shown here is derived from an EMBL/GenBank/DDBJ whole genome shotgun (WGS) entry which is preliminary data.</text>
</comment>
<dbReference type="AlphaFoldDB" id="A0A7K5W2B5"/>
<keyword evidence="11" id="KW-1015">Disulfide bond</keyword>
<evidence type="ECO:0000256" key="13">
    <source>
        <dbReference type="ARBA" id="ARBA00023288"/>
    </source>
</evidence>
<sequence>PTECKWDIQWKKITLEQVTGQGVCIGNTTLAKQYDNLCINIVAADSSKKWAIPSAPEVWLCHQTEITPCVSVDLFAKSNDFCVQVLIVLKVLYHPEEELYRYFEESTTRLQKKEIITGITVAILLGLGTTGAATGVSALVTQCQTTGVSALVTQCQSLSQLQLAIDADLKRIENSVSALEKLLFSLPKVVLQNRQGLDLLFMQQGGLCAALKEECCFYADHTGVVRDSMAELRDRLAQRKRDREAQQGWFRSWFNQLPWFTTLISALIGPLTLLFLTLVFGPCLLKKFVAFVRSHLEKANILLVHRQ</sequence>
<keyword evidence="8 14" id="KW-1133">Transmembrane helix</keyword>
<keyword evidence="5" id="KW-0945">Host-virus interaction</keyword>
<keyword evidence="13" id="KW-0449">Lipoprotein</keyword>
<comment type="subcellular location">
    <subcellularLocation>
        <location evidence="1">Host cell membrane</location>
        <topology evidence="1">Single-pass type I membrane protein</topology>
    </subcellularLocation>
    <subcellularLocation>
        <location evidence="2">Host endomembrane system</location>
        <topology evidence="2">Peripheral membrane protein</topology>
    </subcellularLocation>
    <subcellularLocation>
        <location evidence="3">Virion membrane</location>
        <topology evidence="3">Single-pass type I membrane protein</topology>
    </subcellularLocation>
</comment>
<keyword evidence="10" id="KW-0564">Palmitate</keyword>
<dbReference type="Pfam" id="PF00429">
    <property type="entry name" value="TLV_coat"/>
    <property type="match status" value="1"/>
</dbReference>
<evidence type="ECO:0000256" key="11">
    <source>
        <dbReference type="ARBA" id="ARBA00023157"/>
    </source>
</evidence>
<evidence type="ECO:0000256" key="9">
    <source>
        <dbReference type="ARBA" id="ARBA00023136"/>
    </source>
</evidence>
<reference evidence="15 16" key="1">
    <citation type="submission" date="2019-09" db="EMBL/GenBank/DDBJ databases">
        <title>Bird 10,000 Genomes (B10K) Project - Family phase.</title>
        <authorList>
            <person name="Zhang G."/>
        </authorList>
    </citation>
    <scope>NUCLEOTIDE SEQUENCE [LARGE SCALE GENOMIC DNA]</scope>
    <source>
        <strain evidence="15">B10K-DU-001-70</strain>
        <tissue evidence="15">Muscle</tissue>
    </source>
</reference>
<keyword evidence="12" id="KW-0325">Glycoprotein</keyword>
<evidence type="ECO:0000256" key="7">
    <source>
        <dbReference type="ARBA" id="ARBA00022870"/>
    </source>
</evidence>